<sequence length="282" mass="30459">MNKDRRAFLRNTSLATGLLLLQQPLRSLAATIGNATYLPGNNRELTIWHTNDMHGQVADLRPPGDAGILLDAGDFLHGETNVDEHREIIAAMNRAGYHAATIGNRELAGGQAALAALIPDMQFALVNCNYRFADKALARQVLPYKIVYAGSLKVGITGVGPALPAGSGVTVLSPVQTANDVAVRLKQEHGCHVVVCLSHLGYKQPENIADSRDLAMSSTHIDFVVGGHQEKIIHTTMVLRNARDHEVYLSQAGTNGMMTGFLKMQFDEDRNRCGITPGSIMA</sequence>
<name>A0A1T4TB54_9BACT</name>
<keyword evidence="3" id="KW-1185">Reference proteome</keyword>
<dbReference type="GO" id="GO:0009166">
    <property type="term" value="P:nucleotide catabolic process"/>
    <property type="evidence" value="ECO:0007669"/>
    <property type="project" value="InterPro"/>
</dbReference>
<accession>A0A1T4TB54</accession>
<keyword evidence="1" id="KW-0732">Signal</keyword>
<dbReference type="PROSITE" id="PS51318">
    <property type="entry name" value="TAT"/>
    <property type="match status" value="1"/>
</dbReference>
<dbReference type="OrthoDB" id="9775118at2"/>
<feature type="chain" id="PRO_5013318510" evidence="1">
    <location>
        <begin position="30"/>
        <end position="282"/>
    </location>
</feature>
<dbReference type="PANTHER" id="PTHR11575:SF24">
    <property type="entry name" value="5'-NUCLEOTIDASE"/>
    <property type="match status" value="1"/>
</dbReference>
<proteinExistence type="predicted"/>
<evidence type="ECO:0000313" key="2">
    <source>
        <dbReference type="EMBL" id="SKA37790.1"/>
    </source>
</evidence>
<dbReference type="InterPro" id="IPR006311">
    <property type="entry name" value="TAT_signal"/>
</dbReference>
<evidence type="ECO:0000256" key="1">
    <source>
        <dbReference type="SAM" id="SignalP"/>
    </source>
</evidence>
<dbReference type="AlphaFoldDB" id="A0A1T4TB54"/>
<dbReference type="STRING" id="634771.SAMN04488128_104339"/>
<feature type="signal peptide" evidence="1">
    <location>
        <begin position="1"/>
        <end position="29"/>
    </location>
</feature>
<protein>
    <submittedName>
        <fullName evidence="2">5'-nucleotidase</fullName>
    </submittedName>
</protein>
<dbReference type="EMBL" id="FUWZ01000004">
    <property type="protein sequence ID" value="SKA37790.1"/>
    <property type="molecule type" value="Genomic_DNA"/>
</dbReference>
<dbReference type="InterPro" id="IPR006179">
    <property type="entry name" value="5_nucleotidase/apyrase"/>
</dbReference>
<dbReference type="PRINTS" id="PR01607">
    <property type="entry name" value="APYRASEFAMLY"/>
</dbReference>
<organism evidence="2 3">
    <name type="scientific">Chitinophaga eiseniae</name>
    <dbReference type="NCBI Taxonomy" id="634771"/>
    <lineage>
        <taxon>Bacteria</taxon>
        <taxon>Pseudomonadati</taxon>
        <taxon>Bacteroidota</taxon>
        <taxon>Chitinophagia</taxon>
        <taxon>Chitinophagales</taxon>
        <taxon>Chitinophagaceae</taxon>
        <taxon>Chitinophaga</taxon>
    </lineage>
</organism>
<dbReference type="Gene3D" id="3.60.21.10">
    <property type="match status" value="1"/>
</dbReference>
<dbReference type="InterPro" id="IPR029052">
    <property type="entry name" value="Metallo-depent_PP-like"/>
</dbReference>
<reference evidence="3" key="1">
    <citation type="submission" date="2017-02" db="EMBL/GenBank/DDBJ databases">
        <authorList>
            <person name="Varghese N."/>
            <person name="Submissions S."/>
        </authorList>
    </citation>
    <scope>NUCLEOTIDE SEQUENCE [LARGE SCALE GENOMIC DNA]</scope>
    <source>
        <strain evidence="3">DSM 22224</strain>
    </source>
</reference>
<dbReference type="GO" id="GO:0016787">
    <property type="term" value="F:hydrolase activity"/>
    <property type="evidence" value="ECO:0007669"/>
    <property type="project" value="InterPro"/>
</dbReference>
<dbReference type="RefSeq" id="WP_078671690.1">
    <property type="nucleotide sequence ID" value="NZ_FUWZ01000004.1"/>
</dbReference>
<dbReference type="Proteomes" id="UP000190367">
    <property type="component" value="Unassembled WGS sequence"/>
</dbReference>
<evidence type="ECO:0000313" key="3">
    <source>
        <dbReference type="Proteomes" id="UP000190367"/>
    </source>
</evidence>
<dbReference type="SUPFAM" id="SSF56300">
    <property type="entry name" value="Metallo-dependent phosphatases"/>
    <property type="match status" value="1"/>
</dbReference>
<gene>
    <name evidence="2" type="ORF">SAMN04488128_104339</name>
</gene>
<dbReference type="PANTHER" id="PTHR11575">
    <property type="entry name" value="5'-NUCLEOTIDASE-RELATED"/>
    <property type="match status" value="1"/>
</dbReference>